<dbReference type="EMBL" id="LDZY01000002">
    <property type="protein sequence ID" value="KLU67597.1"/>
    <property type="molecule type" value="Genomic_DNA"/>
</dbReference>
<accession>A0A0J1FWC8</accession>
<protein>
    <submittedName>
        <fullName evidence="4">Glycogen synthase</fullName>
        <ecNumber evidence="4">2.4.1.11</ecNumber>
    </submittedName>
</protein>
<keyword evidence="5" id="KW-1185">Reference proteome</keyword>
<feature type="domain" description="Glycosyltransferase subfamily 4-like N-terminal" evidence="3">
    <location>
        <begin position="16"/>
        <end position="168"/>
    </location>
</feature>
<sequence>MDVLSLTNEFEDESFGGAGTAVTGMVHMLDRSGVRQTVIVPRSDFTEPRWDLRGLQIKVLGLPRNAYYCGNLGMIKAETVGQEFPELNREWDLIHCHAINFTSLAYTLSGGKIPILYSVYSFLRQELGDRAEPELQAQFKVQEDLLMRCRRIHLISQSEKSYLQEKFPQYLIKTEVMPLGISWPSERWEPKAANEFLYVGRLLDYKGIEDLILAVYLLRKSGRQVRLNIIGKAPDYSYEVYLKRIVESRKLGAWVKFLGWLPSSEVWHWMGRAAGLVVPSRREAYGLVALEGMAIGVPVIASRAGGLAELTSDMSALTFEPGNIKQLADALRKAVDNPAFLRSLAIRGQEKASGLDWGQMAPRYLMLMEQAKR</sequence>
<dbReference type="AlphaFoldDB" id="A0A0J1FWC8"/>
<dbReference type="Proteomes" id="UP000036356">
    <property type="component" value="Unassembled WGS sequence"/>
</dbReference>
<keyword evidence="4" id="KW-0328">Glycosyltransferase</keyword>
<evidence type="ECO:0000259" key="2">
    <source>
        <dbReference type="Pfam" id="PF00534"/>
    </source>
</evidence>
<dbReference type="Gene3D" id="3.40.50.2000">
    <property type="entry name" value="Glycogen Phosphorylase B"/>
    <property type="match status" value="2"/>
</dbReference>
<dbReference type="GO" id="GO:0004373">
    <property type="term" value="F:alpha-1,4-glucan glucosyltransferase (UDP-glucose donor) activity"/>
    <property type="evidence" value="ECO:0007669"/>
    <property type="project" value="UniProtKB-EC"/>
</dbReference>
<dbReference type="PANTHER" id="PTHR46401">
    <property type="entry name" value="GLYCOSYLTRANSFERASE WBBK-RELATED"/>
    <property type="match status" value="1"/>
</dbReference>
<evidence type="ECO:0000313" key="4">
    <source>
        <dbReference type="EMBL" id="KLU67597.1"/>
    </source>
</evidence>
<evidence type="ECO:0000256" key="1">
    <source>
        <dbReference type="ARBA" id="ARBA00022679"/>
    </source>
</evidence>
<comment type="caution">
    <text evidence="4">The sequence shown here is derived from an EMBL/GenBank/DDBJ whole genome shotgun (WGS) entry which is preliminary data.</text>
</comment>
<evidence type="ECO:0000259" key="3">
    <source>
        <dbReference type="Pfam" id="PF13579"/>
    </source>
</evidence>
<dbReference type="PANTHER" id="PTHR46401:SF2">
    <property type="entry name" value="GLYCOSYLTRANSFERASE WBBK-RELATED"/>
    <property type="match status" value="1"/>
</dbReference>
<proteinExistence type="predicted"/>
<dbReference type="RefSeq" id="WP_083995872.1">
    <property type="nucleotide sequence ID" value="NZ_LDZY01000002.1"/>
</dbReference>
<name>A0A0J1FWC8_9FIRM</name>
<keyword evidence="1 4" id="KW-0808">Transferase</keyword>
<dbReference type="Pfam" id="PF13579">
    <property type="entry name" value="Glyco_trans_4_4"/>
    <property type="match status" value="1"/>
</dbReference>
<dbReference type="SUPFAM" id="SSF53756">
    <property type="entry name" value="UDP-Glycosyltransferase/glycogen phosphorylase"/>
    <property type="match status" value="1"/>
</dbReference>
<dbReference type="GO" id="GO:0009103">
    <property type="term" value="P:lipopolysaccharide biosynthetic process"/>
    <property type="evidence" value="ECO:0007669"/>
    <property type="project" value="TreeGrafter"/>
</dbReference>
<dbReference type="InterPro" id="IPR028098">
    <property type="entry name" value="Glyco_trans_4-like_N"/>
</dbReference>
<dbReference type="PATRIC" id="fig|476652.3.peg.831"/>
<evidence type="ECO:0000313" key="5">
    <source>
        <dbReference type="Proteomes" id="UP000036356"/>
    </source>
</evidence>
<dbReference type="STRING" id="476652.DEAC_c08120"/>
<organism evidence="4 5">
    <name type="scientific">Desulfosporosinus acididurans</name>
    <dbReference type="NCBI Taxonomy" id="476652"/>
    <lineage>
        <taxon>Bacteria</taxon>
        <taxon>Bacillati</taxon>
        <taxon>Bacillota</taxon>
        <taxon>Clostridia</taxon>
        <taxon>Eubacteriales</taxon>
        <taxon>Desulfitobacteriaceae</taxon>
        <taxon>Desulfosporosinus</taxon>
    </lineage>
</organism>
<dbReference type="Pfam" id="PF00534">
    <property type="entry name" value="Glycos_transf_1"/>
    <property type="match status" value="1"/>
</dbReference>
<gene>
    <name evidence="4" type="ORF">DEAC_c08120</name>
</gene>
<feature type="domain" description="Glycosyl transferase family 1" evidence="2">
    <location>
        <begin position="190"/>
        <end position="349"/>
    </location>
</feature>
<dbReference type="InterPro" id="IPR001296">
    <property type="entry name" value="Glyco_trans_1"/>
</dbReference>
<reference evidence="4 5" key="1">
    <citation type="submission" date="2015-06" db="EMBL/GenBank/DDBJ databases">
        <title>Draft genome of the moderately acidophilic sulfate reducer Candidatus Desulfosporosinus acididurans strain M1.</title>
        <authorList>
            <person name="Poehlein A."/>
            <person name="Petzsch P."/>
            <person name="Johnson B.D."/>
            <person name="Schloemann M."/>
            <person name="Daniel R."/>
            <person name="Muehling M."/>
        </authorList>
    </citation>
    <scope>NUCLEOTIDE SEQUENCE [LARGE SCALE GENOMIC DNA]</scope>
    <source>
        <strain evidence="4 5">M1</strain>
    </source>
</reference>
<dbReference type="EC" id="2.4.1.11" evidence="4"/>
<dbReference type="CDD" id="cd03801">
    <property type="entry name" value="GT4_PimA-like"/>
    <property type="match status" value="1"/>
</dbReference>